<dbReference type="InterPro" id="IPR035906">
    <property type="entry name" value="MetI-like_sf"/>
</dbReference>
<feature type="transmembrane region" description="Helical" evidence="7">
    <location>
        <begin position="271"/>
        <end position="293"/>
    </location>
</feature>
<keyword evidence="2 7" id="KW-0813">Transport</keyword>
<dbReference type="PROSITE" id="PS50928">
    <property type="entry name" value="ABC_TM1"/>
    <property type="match status" value="1"/>
</dbReference>
<evidence type="ECO:0000256" key="1">
    <source>
        <dbReference type="ARBA" id="ARBA00004651"/>
    </source>
</evidence>
<name>A0A430AE32_9ENTE</name>
<keyword evidence="5 7" id="KW-1133">Transmembrane helix</keyword>
<dbReference type="InterPro" id="IPR051393">
    <property type="entry name" value="ABC_transporter_permease"/>
</dbReference>
<dbReference type="InterPro" id="IPR000515">
    <property type="entry name" value="MetI-like"/>
</dbReference>
<comment type="similarity">
    <text evidence="7">Belongs to the binding-protein-dependent transport system permease family.</text>
</comment>
<dbReference type="PANTHER" id="PTHR30193">
    <property type="entry name" value="ABC TRANSPORTER PERMEASE PROTEIN"/>
    <property type="match status" value="1"/>
</dbReference>
<feature type="transmembrane region" description="Helical" evidence="7">
    <location>
        <begin position="21"/>
        <end position="47"/>
    </location>
</feature>
<organism evidence="8 9">
    <name type="scientific">Vagococcus fluvialis</name>
    <dbReference type="NCBI Taxonomy" id="2738"/>
    <lineage>
        <taxon>Bacteria</taxon>
        <taxon>Bacillati</taxon>
        <taxon>Bacillota</taxon>
        <taxon>Bacilli</taxon>
        <taxon>Lactobacillales</taxon>
        <taxon>Enterococcaceae</taxon>
        <taxon>Vagococcus</taxon>
    </lineage>
</organism>
<evidence type="ECO:0000256" key="7">
    <source>
        <dbReference type="RuleBase" id="RU363032"/>
    </source>
</evidence>
<protein>
    <submittedName>
        <fullName evidence="8">ABC transporter permease</fullName>
    </submittedName>
</protein>
<keyword evidence="6 7" id="KW-0472">Membrane</keyword>
<evidence type="ECO:0000313" key="8">
    <source>
        <dbReference type="EMBL" id="RSU05597.1"/>
    </source>
</evidence>
<gene>
    <name evidence="8" type="ORF">CBF32_00960</name>
</gene>
<dbReference type="GO" id="GO:0005886">
    <property type="term" value="C:plasma membrane"/>
    <property type="evidence" value="ECO:0007669"/>
    <property type="project" value="UniProtKB-SubCell"/>
</dbReference>
<dbReference type="CDD" id="cd06261">
    <property type="entry name" value="TM_PBP2"/>
    <property type="match status" value="1"/>
</dbReference>
<evidence type="ECO:0000313" key="9">
    <source>
        <dbReference type="Proteomes" id="UP000288197"/>
    </source>
</evidence>
<keyword evidence="9" id="KW-1185">Reference proteome</keyword>
<keyword evidence="3" id="KW-1003">Cell membrane</keyword>
<dbReference type="Gene3D" id="1.10.3720.10">
    <property type="entry name" value="MetI-like"/>
    <property type="match status" value="1"/>
</dbReference>
<dbReference type="SUPFAM" id="SSF161098">
    <property type="entry name" value="MetI-like"/>
    <property type="match status" value="1"/>
</dbReference>
<dbReference type="OrthoDB" id="9798257at2"/>
<dbReference type="PANTHER" id="PTHR30193:SF1">
    <property type="entry name" value="ABC TRANSPORTER PERMEASE PROTEIN YESP-RELATED"/>
    <property type="match status" value="1"/>
</dbReference>
<feature type="transmembrane region" description="Helical" evidence="7">
    <location>
        <begin position="118"/>
        <end position="138"/>
    </location>
</feature>
<evidence type="ECO:0000256" key="2">
    <source>
        <dbReference type="ARBA" id="ARBA00022448"/>
    </source>
</evidence>
<dbReference type="EMBL" id="NGJX01000001">
    <property type="protein sequence ID" value="RSU05597.1"/>
    <property type="molecule type" value="Genomic_DNA"/>
</dbReference>
<dbReference type="AlphaFoldDB" id="A0A430AE32"/>
<proteinExistence type="inferred from homology"/>
<accession>A0A430AE32</accession>
<evidence type="ECO:0000256" key="3">
    <source>
        <dbReference type="ARBA" id="ARBA00022475"/>
    </source>
</evidence>
<sequence length="319" mass="36296">MKRVESGQKIAPKKKRDLKKWAPYLFISPWIIGFLAFTLGPLVFSLFMSLHDWPVTREPVFVGFQNYINMFTKDPQFYKSIILTFKFALIFVPLNMIIALILAMLLTQHVKGVKIFRTIFYLPSVISGVAISIIWGWIFNTKYGILNYLLKLIGVEGPKWLVDPKWAIIAVVVASAWGVGSMMLIFYTNIKSIPQDYYEAAVIDGASPLKQFFSITIPIITPTILFNLITSTITALQQLTLVILLTKGGPLKSTYFYGLYVFENAFKHQRLGYASANAWIMFLVILALTAIIFKSSDAWVFYEAEVKSQSKKKKKKGKK</sequence>
<dbReference type="Proteomes" id="UP000288197">
    <property type="component" value="Unassembled WGS sequence"/>
</dbReference>
<comment type="caution">
    <text evidence="8">The sequence shown here is derived from an EMBL/GenBank/DDBJ whole genome shotgun (WGS) entry which is preliminary data.</text>
</comment>
<evidence type="ECO:0000256" key="6">
    <source>
        <dbReference type="ARBA" id="ARBA00023136"/>
    </source>
</evidence>
<dbReference type="Pfam" id="PF00528">
    <property type="entry name" value="BPD_transp_1"/>
    <property type="match status" value="1"/>
</dbReference>
<dbReference type="GO" id="GO:0055085">
    <property type="term" value="P:transmembrane transport"/>
    <property type="evidence" value="ECO:0007669"/>
    <property type="project" value="InterPro"/>
</dbReference>
<reference evidence="8 9" key="1">
    <citation type="submission" date="2017-05" db="EMBL/GenBank/DDBJ databases">
        <title>Vagococcus spp. assemblies.</title>
        <authorList>
            <person name="Gulvik C.A."/>
        </authorList>
    </citation>
    <scope>NUCLEOTIDE SEQUENCE [LARGE SCALE GENOMIC DNA]</scope>
    <source>
        <strain evidence="8 9">NCFB 2497</strain>
    </source>
</reference>
<feature type="transmembrane region" description="Helical" evidence="7">
    <location>
        <begin position="166"/>
        <end position="187"/>
    </location>
</feature>
<evidence type="ECO:0000256" key="5">
    <source>
        <dbReference type="ARBA" id="ARBA00022989"/>
    </source>
</evidence>
<comment type="subcellular location">
    <subcellularLocation>
        <location evidence="1 7">Cell membrane</location>
        <topology evidence="1 7">Multi-pass membrane protein</topology>
    </subcellularLocation>
</comment>
<feature type="transmembrane region" description="Helical" evidence="7">
    <location>
        <begin position="81"/>
        <end position="106"/>
    </location>
</feature>
<keyword evidence="4 7" id="KW-0812">Transmembrane</keyword>
<evidence type="ECO:0000256" key="4">
    <source>
        <dbReference type="ARBA" id="ARBA00022692"/>
    </source>
</evidence>